<dbReference type="PANTHER" id="PTHR30093:SF34">
    <property type="entry name" value="PREPILIN PEPTIDASE-DEPENDENT PROTEIN D"/>
    <property type="match status" value="1"/>
</dbReference>
<organism evidence="5">
    <name type="scientific">Thiolapillus brandeum</name>
    <dbReference type="NCBI Taxonomy" id="1076588"/>
    <lineage>
        <taxon>Bacteria</taxon>
        <taxon>Pseudomonadati</taxon>
        <taxon>Pseudomonadota</taxon>
        <taxon>Gammaproteobacteria</taxon>
        <taxon>Chromatiales</taxon>
        <taxon>Sedimenticolaceae</taxon>
        <taxon>Thiolapillus</taxon>
    </lineage>
</organism>
<dbReference type="PANTHER" id="PTHR30093">
    <property type="entry name" value="GENERAL SECRETION PATHWAY PROTEIN G"/>
    <property type="match status" value="1"/>
</dbReference>
<evidence type="ECO:0000256" key="1">
    <source>
        <dbReference type="ARBA" id="ARBA00005233"/>
    </source>
</evidence>
<accession>A0A831WE66</accession>
<reference evidence="5" key="1">
    <citation type="journal article" date="2020" name="mSystems">
        <title>Genome- and Community-Level Interaction Insights into Carbon Utilization and Element Cycling Functions of Hydrothermarchaeota in Hydrothermal Sediment.</title>
        <authorList>
            <person name="Zhou Z."/>
            <person name="Liu Y."/>
            <person name="Xu W."/>
            <person name="Pan J."/>
            <person name="Luo Z.H."/>
            <person name="Li M."/>
        </authorList>
    </citation>
    <scope>NUCLEOTIDE SEQUENCE [LARGE SCALE GENOMIC DNA]</scope>
    <source>
        <strain evidence="5">HyVt-458</strain>
    </source>
</reference>
<name>A0A831WE66_9GAMM</name>
<comment type="similarity">
    <text evidence="1 3">Belongs to the N-Me-Phe pilin family.</text>
</comment>
<dbReference type="InterPro" id="IPR045584">
    <property type="entry name" value="Pilin-like"/>
</dbReference>
<gene>
    <name evidence="5" type="ORF">ENJ12_13795</name>
</gene>
<dbReference type="SUPFAM" id="SSF54523">
    <property type="entry name" value="Pili subunits"/>
    <property type="match status" value="1"/>
</dbReference>
<dbReference type="Proteomes" id="UP000886339">
    <property type="component" value="Unassembled WGS sequence"/>
</dbReference>
<dbReference type="GO" id="GO:0043107">
    <property type="term" value="P:type IV pilus-dependent motility"/>
    <property type="evidence" value="ECO:0007669"/>
    <property type="project" value="TreeGrafter"/>
</dbReference>
<protein>
    <submittedName>
        <fullName evidence="5">Prepilin-type N-terminal cleavage/methylation domain-containing protein</fullName>
    </submittedName>
</protein>
<keyword evidence="3" id="KW-0281">Fimbrium</keyword>
<evidence type="ECO:0000256" key="2">
    <source>
        <dbReference type="ARBA" id="ARBA00022481"/>
    </source>
</evidence>
<dbReference type="Pfam" id="PF07963">
    <property type="entry name" value="N_methyl"/>
    <property type="match status" value="1"/>
</dbReference>
<evidence type="ECO:0000313" key="5">
    <source>
        <dbReference type="EMBL" id="HEC07924.1"/>
    </source>
</evidence>
<sequence>MMKKQQSGFTLIELMIVVAIVGILAAIAIPAYRDYMTRSKVSECAASLGACKTSVAEFSASRGHMPANATSAGCSTTASQYCDTLTVAGGAITIQVSGTGDATADACSLTLTPVVAGGSITAWTGSSAPATCSKYVPAKFR</sequence>
<dbReference type="InterPro" id="IPR012902">
    <property type="entry name" value="N_methyl_site"/>
</dbReference>
<keyword evidence="4" id="KW-0472">Membrane</keyword>
<dbReference type="GO" id="GO:0044096">
    <property type="term" value="C:type IV pilus"/>
    <property type="evidence" value="ECO:0007669"/>
    <property type="project" value="TreeGrafter"/>
</dbReference>
<dbReference type="AlphaFoldDB" id="A0A831WE66"/>
<dbReference type="PROSITE" id="PS00409">
    <property type="entry name" value="PROKAR_NTER_METHYL"/>
    <property type="match status" value="1"/>
</dbReference>
<keyword evidence="4" id="KW-0812">Transmembrane</keyword>
<dbReference type="InterPro" id="IPR001082">
    <property type="entry name" value="Pilin"/>
</dbReference>
<evidence type="ECO:0000256" key="4">
    <source>
        <dbReference type="SAM" id="Phobius"/>
    </source>
</evidence>
<keyword evidence="4" id="KW-1133">Transmembrane helix</keyword>
<comment type="caution">
    <text evidence="5">The sequence shown here is derived from an EMBL/GenBank/DDBJ whole genome shotgun (WGS) entry which is preliminary data.</text>
</comment>
<keyword evidence="2" id="KW-0488">Methylation</keyword>
<proteinExistence type="inferred from homology"/>
<dbReference type="GO" id="GO:0007155">
    <property type="term" value="P:cell adhesion"/>
    <property type="evidence" value="ECO:0007669"/>
    <property type="project" value="InterPro"/>
</dbReference>
<dbReference type="Pfam" id="PF00114">
    <property type="entry name" value="Pilin"/>
    <property type="match status" value="1"/>
</dbReference>
<dbReference type="Gene3D" id="3.30.700.10">
    <property type="entry name" value="Glycoprotein, Type 4 Pilin"/>
    <property type="match status" value="1"/>
</dbReference>
<feature type="transmembrane region" description="Helical" evidence="4">
    <location>
        <begin position="12"/>
        <end position="32"/>
    </location>
</feature>
<dbReference type="EMBL" id="DRLF01000479">
    <property type="protein sequence ID" value="HEC07924.1"/>
    <property type="molecule type" value="Genomic_DNA"/>
</dbReference>
<dbReference type="NCBIfam" id="TIGR02532">
    <property type="entry name" value="IV_pilin_GFxxxE"/>
    <property type="match status" value="1"/>
</dbReference>
<evidence type="ECO:0000256" key="3">
    <source>
        <dbReference type="RuleBase" id="RU000389"/>
    </source>
</evidence>